<feature type="domain" description="RecX second three-helical" evidence="6">
    <location>
        <begin position="54"/>
        <end position="87"/>
    </location>
</feature>
<dbReference type="GO" id="GO:0006282">
    <property type="term" value="P:regulation of DNA repair"/>
    <property type="evidence" value="ECO:0007669"/>
    <property type="project" value="UniProtKB-UniRule"/>
</dbReference>
<name>A0A4R7JLV1_9GAMM</name>
<feature type="domain" description="RecX first three-helical" evidence="8">
    <location>
        <begin position="10"/>
        <end position="47"/>
    </location>
</feature>
<dbReference type="PANTHER" id="PTHR33602:SF1">
    <property type="entry name" value="REGULATORY PROTEIN RECX FAMILY PROTEIN"/>
    <property type="match status" value="1"/>
</dbReference>
<dbReference type="Proteomes" id="UP000295830">
    <property type="component" value="Unassembled WGS sequence"/>
</dbReference>
<comment type="caution">
    <text evidence="9">The sequence shown here is derived from an EMBL/GenBank/DDBJ whole genome shotgun (WGS) entry which is preliminary data.</text>
</comment>
<evidence type="ECO:0000259" key="8">
    <source>
        <dbReference type="Pfam" id="PF21982"/>
    </source>
</evidence>
<dbReference type="InterPro" id="IPR053926">
    <property type="entry name" value="RecX_HTH_1st"/>
</dbReference>
<dbReference type="InterPro" id="IPR036388">
    <property type="entry name" value="WH-like_DNA-bd_sf"/>
</dbReference>
<dbReference type="HAMAP" id="MF_01114">
    <property type="entry name" value="RecX"/>
    <property type="match status" value="1"/>
</dbReference>
<comment type="subcellular location">
    <subcellularLocation>
        <location evidence="1 5">Cytoplasm</location>
    </subcellularLocation>
</comment>
<evidence type="ECO:0000256" key="3">
    <source>
        <dbReference type="ARBA" id="ARBA00018111"/>
    </source>
</evidence>
<protein>
    <recommendedName>
        <fullName evidence="3 5">Regulatory protein RecX</fullName>
    </recommendedName>
</protein>
<evidence type="ECO:0000313" key="10">
    <source>
        <dbReference type="Proteomes" id="UP000295830"/>
    </source>
</evidence>
<dbReference type="GO" id="GO:0005737">
    <property type="term" value="C:cytoplasm"/>
    <property type="evidence" value="ECO:0007669"/>
    <property type="project" value="UniProtKB-SubCell"/>
</dbReference>
<evidence type="ECO:0000256" key="4">
    <source>
        <dbReference type="ARBA" id="ARBA00022490"/>
    </source>
</evidence>
<reference evidence="9 10" key="1">
    <citation type="submission" date="2019-03" db="EMBL/GenBank/DDBJ databases">
        <title>Genomic Encyclopedia of Type Strains, Phase IV (KMG-IV): sequencing the most valuable type-strain genomes for metagenomic binning, comparative biology and taxonomic classification.</title>
        <authorList>
            <person name="Goeker M."/>
        </authorList>
    </citation>
    <scope>NUCLEOTIDE SEQUENCE [LARGE SCALE GENOMIC DNA]</scope>
    <source>
        <strain evidence="9 10">DSM 15505</strain>
    </source>
</reference>
<evidence type="ECO:0000256" key="5">
    <source>
        <dbReference type="HAMAP-Rule" id="MF_01114"/>
    </source>
</evidence>
<dbReference type="AlphaFoldDB" id="A0A4R7JLV1"/>
<dbReference type="Pfam" id="PF21982">
    <property type="entry name" value="RecX_HTH1"/>
    <property type="match status" value="1"/>
</dbReference>
<dbReference type="EMBL" id="SOAX01000006">
    <property type="protein sequence ID" value="TDT38644.1"/>
    <property type="molecule type" value="Genomic_DNA"/>
</dbReference>
<feature type="domain" description="RecX third three-helical" evidence="7">
    <location>
        <begin position="97"/>
        <end position="145"/>
    </location>
</feature>
<dbReference type="Gene3D" id="1.10.10.10">
    <property type="entry name" value="Winged helix-like DNA-binding domain superfamily/Winged helix DNA-binding domain"/>
    <property type="match status" value="3"/>
</dbReference>
<dbReference type="InterPro" id="IPR053924">
    <property type="entry name" value="RecX_HTH_2nd"/>
</dbReference>
<dbReference type="OrthoDB" id="7066780at2"/>
<evidence type="ECO:0000256" key="1">
    <source>
        <dbReference type="ARBA" id="ARBA00004496"/>
    </source>
</evidence>
<evidence type="ECO:0000256" key="2">
    <source>
        <dbReference type="ARBA" id="ARBA00009695"/>
    </source>
</evidence>
<sequence>MDTGDNDLENRALRLLARREHSRLELWHKLYRRAEDDAQLARVLEQLEAAGWLDDGRFAEVYARQRREAGYGPVRIRAELEQRGVTEVPEALSSVSEEEWQQAATRQRFRRFGDDASALSWKEMGRQGRFLAQRGFSRGQIEAALAASFDDCCEP</sequence>
<keyword evidence="10" id="KW-1185">Reference proteome</keyword>
<accession>A0A4R7JLV1</accession>
<comment type="similarity">
    <text evidence="2 5">Belongs to the RecX family.</text>
</comment>
<dbReference type="RefSeq" id="WP_133736854.1">
    <property type="nucleotide sequence ID" value="NZ_SOAX01000006.1"/>
</dbReference>
<evidence type="ECO:0000259" key="7">
    <source>
        <dbReference type="Pfam" id="PF21981"/>
    </source>
</evidence>
<dbReference type="Pfam" id="PF02631">
    <property type="entry name" value="RecX_HTH2"/>
    <property type="match status" value="1"/>
</dbReference>
<dbReference type="InterPro" id="IPR053925">
    <property type="entry name" value="RecX_HTH_3rd"/>
</dbReference>
<dbReference type="PANTHER" id="PTHR33602">
    <property type="entry name" value="REGULATORY PROTEIN RECX FAMILY PROTEIN"/>
    <property type="match status" value="1"/>
</dbReference>
<dbReference type="InterPro" id="IPR003783">
    <property type="entry name" value="Regulatory_RecX"/>
</dbReference>
<dbReference type="Pfam" id="PF21981">
    <property type="entry name" value="RecX_HTH3"/>
    <property type="match status" value="1"/>
</dbReference>
<comment type="function">
    <text evidence="5">Modulates RecA activity.</text>
</comment>
<gene>
    <name evidence="5" type="primary">recX</name>
    <name evidence="9" type="ORF">DES49_2628</name>
</gene>
<evidence type="ECO:0000313" key="9">
    <source>
        <dbReference type="EMBL" id="TDT38644.1"/>
    </source>
</evidence>
<proteinExistence type="inferred from homology"/>
<organism evidence="9 10">
    <name type="scientific">Halospina denitrificans</name>
    <dbReference type="NCBI Taxonomy" id="332522"/>
    <lineage>
        <taxon>Bacteria</taxon>
        <taxon>Pseudomonadati</taxon>
        <taxon>Pseudomonadota</taxon>
        <taxon>Gammaproteobacteria</taxon>
        <taxon>Halospina</taxon>
    </lineage>
</organism>
<evidence type="ECO:0000259" key="6">
    <source>
        <dbReference type="Pfam" id="PF02631"/>
    </source>
</evidence>
<keyword evidence="4 5" id="KW-0963">Cytoplasm</keyword>